<dbReference type="Gene3D" id="3.40.920.10">
    <property type="entry name" value="Pyruvate-ferredoxin oxidoreductase, PFOR, domain III"/>
    <property type="match status" value="1"/>
</dbReference>
<dbReference type="InterPro" id="IPR002869">
    <property type="entry name" value="Pyrv_flavodox_OxRed_cen"/>
</dbReference>
<keyword evidence="3" id="KW-0249">Electron transport</keyword>
<dbReference type="InterPro" id="IPR009014">
    <property type="entry name" value="Transketo_C/PFOR_II"/>
</dbReference>
<dbReference type="SUPFAM" id="SSF53323">
    <property type="entry name" value="Pyruvate-ferredoxin oxidoreductase, PFOR, domain III"/>
    <property type="match status" value="1"/>
</dbReference>
<protein>
    <submittedName>
        <fullName evidence="8">Indolepyruvate ferredoxin oxidoreductase family protein</fullName>
    </submittedName>
</protein>
<keyword evidence="1" id="KW-0813">Transport</keyword>
<dbReference type="SUPFAM" id="SSF52922">
    <property type="entry name" value="TK C-terminal domain-like"/>
    <property type="match status" value="1"/>
</dbReference>
<dbReference type="PANTHER" id="PTHR48084:SF3">
    <property type="entry name" value="SUBUNIT OF PYRUVATE:FLAVODOXIN OXIDOREDUCTASE"/>
    <property type="match status" value="1"/>
</dbReference>
<dbReference type="GO" id="GO:0016625">
    <property type="term" value="F:oxidoreductase activity, acting on the aldehyde or oxo group of donors, iron-sulfur protein as acceptor"/>
    <property type="evidence" value="ECO:0007669"/>
    <property type="project" value="UniProtKB-ARBA"/>
</dbReference>
<dbReference type="InterPro" id="IPR029061">
    <property type="entry name" value="THDP-binding"/>
</dbReference>
<dbReference type="NCBIfam" id="NF009588">
    <property type="entry name" value="PRK13029.1"/>
    <property type="match status" value="1"/>
</dbReference>
<evidence type="ECO:0000256" key="3">
    <source>
        <dbReference type="ARBA" id="ARBA00022982"/>
    </source>
</evidence>
<keyword evidence="6" id="KW-0411">Iron-sulfur</keyword>
<feature type="domain" description="4Fe-4S ferredoxin-type" evidence="7">
    <location>
        <begin position="620"/>
        <end position="651"/>
    </location>
</feature>
<evidence type="ECO:0000256" key="5">
    <source>
        <dbReference type="ARBA" id="ARBA00023004"/>
    </source>
</evidence>
<sequence>MDLRDVRLTDRYDLTKSPVLVSGIQALVRATLMQRERDKAAGLDTAGYVTGYRGSPLGAVDTTFTQTAKYLEPAQVKFQPGLNEDLAATALWGSQQAELRGEGKHDGVFGLFYAKGPGIDRSGDVFRHANFAGSSRHGGVLVAMGDDHTCESSTTCHQTELALMDVMMPILSPAGVPELIDYMLYGWAMSRYSGLWVGIKSMKDTVEATAVIDGDPHRLQIATPTDFAMPEGGLNIRLGDTPQEQEARLHDYKRFAAQAFARANRLDRRVHGERGARIGIVASGKTWLDLRHAMEMLGLDDDACRALGLTTYKVGMVWPLEMTALKDWAQGLDLIVVVEEKRAVIETQLKEVLYNAASRPRVVGWKDEKGEVLFSVKMDLNPAGIARSIGRVLAAEGVQYAPMEEGLARIARLAEEGNAPQLVERKPWFCAGCPHNSSTLIPDGSRAYAGIGCHYMVQWMDRETTGFTHMGGEGVNWVGEAPFSTRRHVFQNLGDGTYNHSGLMALRAAVDAGVTMTYKILYNDAVAMTGGQRHEGGLTPRQIAEEVMAAGVKRLVAVVDEKEGTPDLPPRVQVHPRENLMAVQRELAEVPGVTAILYVQTCAAEKRRRRKRGKFPDPDRRVFINPSVCEGCGDCGVQSNCVAILPKETPLGRKRQIDQSACNKDFSCLKGFCPSFVTVEGAKPKARAASDLALPELPEPVLPALTGPWNMLITGVGGTGVVTVGALLTMAAHLEGKGASEMQMAGLAQKGGAVSIHTRIAPRPEDITSVRVAAGEADAVIGGDLVVTAAPKTIQVMERGRTRVLCNTAEIVTGEFTHDTEFRIPATGLRLQLERRVGVEALTMVDAQRLAEVMLGDAIFANVLLMGAAWQAGMVPLSREAIVRAIELNAAGVEGNLRAFEIGRWAVAFPDQARTAVAGTAETLESPETPEDKIARRADFLVGYQGDRLRRRYLRLVDAAKAAEQKAGVTGFAEAVAEGYFKLLAYKDEYEVARLHAETLEGELAEAFDGVKRITFHMAPPILGRKDKDGRPVKSEFGPWMLKALRLLRRGKVLRGTPLDPFGYSAERRAERRAIRDYAKLMDEVMAGLTPATAETAIALACLPLKIRGFGHVKQAAAARAAEEQAALLARLRAGSPDPMAQAAE</sequence>
<comment type="caution">
    <text evidence="8">The sequence shown here is derived from an EMBL/GenBank/DDBJ whole genome shotgun (WGS) entry which is preliminary data.</text>
</comment>
<dbReference type="GO" id="GO:0030976">
    <property type="term" value="F:thiamine pyrophosphate binding"/>
    <property type="evidence" value="ECO:0007669"/>
    <property type="project" value="InterPro"/>
</dbReference>
<dbReference type="EMBL" id="JAEHHL010000006">
    <property type="protein sequence ID" value="MBK0399699.1"/>
    <property type="molecule type" value="Genomic_DNA"/>
</dbReference>
<evidence type="ECO:0000256" key="4">
    <source>
        <dbReference type="ARBA" id="ARBA00023002"/>
    </source>
</evidence>
<evidence type="ECO:0000256" key="6">
    <source>
        <dbReference type="ARBA" id="ARBA00023014"/>
    </source>
</evidence>
<keyword evidence="9" id="KW-1185">Reference proteome</keyword>
<keyword evidence="2" id="KW-0479">Metal-binding</keyword>
<dbReference type="Gene3D" id="3.40.50.970">
    <property type="match status" value="1"/>
</dbReference>
<dbReference type="GO" id="GO:0051539">
    <property type="term" value="F:4 iron, 4 sulfur cluster binding"/>
    <property type="evidence" value="ECO:0007669"/>
    <property type="project" value="UniProtKB-KW"/>
</dbReference>
<dbReference type="Pfam" id="PF02775">
    <property type="entry name" value="TPP_enzyme_C"/>
    <property type="match status" value="1"/>
</dbReference>
<evidence type="ECO:0000256" key="2">
    <source>
        <dbReference type="ARBA" id="ARBA00022485"/>
    </source>
</evidence>
<keyword evidence="2" id="KW-0004">4Fe-4S</keyword>
<accession>A0A8J7M930</accession>
<dbReference type="InterPro" id="IPR046667">
    <property type="entry name" value="DUF6537"/>
</dbReference>
<dbReference type="InterPro" id="IPR002880">
    <property type="entry name" value="Pyrv_Fd/Flavodoxin_OxRdtase_N"/>
</dbReference>
<dbReference type="PANTHER" id="PTHR48084">
    <property type="entry name" value="2-OXOGLUTARATE OXIDOREDUCTASE SUBUNIT KORB-RELATED"/>
    <property type="match status" value="1"/>
</dbReference>
<keyword evidence="4" id="KW-0560">Oxidoreductase</keyword>
<evidence type="ECO:0000313" key="8">
    <source>
        <dbReference type="EMBL" id="MBK0399699.1"/>
    </source>
</evidence>
<dbReference type="InterPro" id="IPR017896">
    <property type="entry name" value="4Fe4S_Fe-S-bd"/>
</dbReference>
<dbReference type="SUPFAM" id="SSF52518">
    <property type="entry name" value="Thiamin diphosphate-binding fold (THDP-binding)"/>
    <property type="match status" value="2"/>
</dbReference>
<dbReference type="AlphaFoldDB" id="A0A8J7M930"/>
<name>A0A8J7M930_9RHOB</name>
<gene>
    <name evidence="8" type="ORF">H0I76_10890</name>
</gene>
<evidence type="ECO:0000256" key="1">
    <source>
        <dbReference type="ARBA" id="ARBA00022448"/>
    </source>
</evidence>
<dbReference type="NCBIfam" id="NF009589">
    <property type="entry name" value="PRK13030.1"/>
    <property type="match status" value="1"/>
</dbReference>
<reference evidence="8" key="1">
    <citation type="submission" date="2020-12" db="EMBL/GenBank/DDBJ databases">
        <title>Bacterial taxonomy.</title>
        <authorList>
            <person name="Pan X."/>
        </authorList>
    </citation>
    <scope>NUCLEOTIDE SEQUENCE</scope>
    <source>
        <strain evidence="8">M0105</strain>
    </source>
</reference>
<dbReference type="Pfam" id="PF01558">
    <property type="entry name" value="POR"/>
    <property type="match status" value="1"/>
</dbReference>
<proteinExistence type="predicted"/>
<dbReference type="Proteomes" id="UP000655420">
    <property type="component" value="Unassembled WGS sequence"/>
</dbReference>
<evidence type="ECO:0000259" key="7">
    <source>
        <dbReference type="PROSITE" id="PS51379"/>
    </source>
</evidence>
<dbReference type="PROSITE" id="PS51379">
    <property type="entry name" value="4FE4S_FER_2"/>
    <property type="match status" value="1"/>
</dbReference>
<dbReference type="GO" id="GO:0045333">
    <property type="term" value="P:cellular respiration"/>
    <property type="evidence" value="ECO:0007669"/>
    <property type="project" value="UniProtKB-ARBA"/>
</dbReference>
<dbReference type="InterPro" id="IPR011766">
    <property type="entry name" value="TPP_enzyme_TPP-bd"/>
</dbReference>
<dbReference type="CDD" id="cd07034">
    <property type="entry name" value="TPP_PYR_PFOR_IOR-alpha_like"/>
    <property type="match status" value="1"/>
</dbReference>
<dbReference type="RefSeq" id="WP_200609893.1">
    <property type="nucleotide sequence ID" value="NZ_JAEHHL010000006.1"/>
</dbReference>
<dbReference type="Pfam" id="PF20169">
    <property type="entry name" value="DUF6537"/>
    <property type="match status" value="1"/>
</dbReference>
<dbReference type="InterPro" id="IPR019752">
    <property type="entry name" value="Pyrv/ketoisovalerate_OxRed_cat"/>
</dbReference>
<evidence type="ECO:0000313" key="9">
    <source>
        <dbReference type="Proteomes" id="UP000655420"/>
    </source>
</evidence>
<dbReference type="InterPro" id="IPR051457">
    <property type="entry name" value="2-oxoacid:Fd_oxidoreductase"/>
</dbReference>
<keyword evidence="5" id="KW-0408">Iron</keyword>
<dbReference type="GO" id="GO:0044281">
    <property type="term" value="P:small molecule metabolic process"/>
    <property type="evidence" value="ECO:0007669"/>
    <property type="project" value="UniProtKB-ARBA"/>
</dbReference>
<organism evidence="8 9">
    <name type="scientific">Thermohalobaculum xanthum</name>
    <dbReference type="NCBI Taxonomy" id="2753746"/>
    <lineage>
        <taxon>Bacteria</taxon>
        <taxon>Pseudomonadati</taxon>
        <taxon>Pseudomonadota</taxon>
        <taxon>Alphaproteobacteria</taxon>
        <taxon>Rhodobacterales</taxon>
        <taxon>Paracoccaceae</taxon>
        <taxon>Thermohalobaculum</taxon>
    </lineage>
</organism>